<gene>
    <name evidence="2" type="ORF">BDN71DRAFT_1512362</name>
</gene>
<comment type="caution">
    <text evidence="2">The sequence shown here is derived from an EMBL/GenBank/DDBJ whole genome shotgun (WGS) entry which is preliminary data.</text>
</comment>
<dbReference type="Proteomes" id="UP000807025">
    <property type="component" value="Unassembled WGS sequence"/>
</dbReference>
<keyword evidence="1" id="KW-1133">Transmembrane helix</keyword>
<name>A0A9P6DAY7_PLEER</name>
<dbReference type="AlphaFoldDB" id="A0A9P6DAY7"/>
<evidence type="ECO:0000256" key="1">
    <source>
        <dbReference type="SAM" id="Phobius"/>
    </source>
</evidence>
<protein>
    <submittedName>
        <fullName evidence="2">Uncharacterized protein</fullName>
    </submittedName>
</protein>
<dbReference type="SUPFAM" id="SSF52058">
    <property type="entry name" value="L domain-like"/>
    <property type="match status" value="1"/>
</dbReference>
<keyword evidence="1" id="KW-0812">Transmembrane</keyword>
<proteinExistence type="predicted"/>
<keyword evidence="1" id="KW-0472">Membrane</keyword>
<accession>A0A9P6DAY7</accession>
<evidence type="ECO:0000313" key="3">
    <source>
        <dbReference type="Proteomes" id="UP000807025"/>
    </source>
</evidence>
<reference evidence="2" key="1">
    <citation type="submission" date="2020-11" db="EMBL/GenBank/DDBJ databases">
        <authorList>
            <consortium name="DOE Joint Genome Institute"/>
            <person name="Ahrendt S."/>
            <person name="Riley R."/>
            <person name="Andreopoulos W."/>
            <person name="Labutti K."/>
            <person name="Pangilinan J."/>
            <person name="Ruiz-Duenas F.J."/>
            <person name="Barrasa J.M."/>
            <person name="Sanchez-Garcia M."/>
            <person name="Camarero S."/>
            <person name="Miyauchi S."/>
            <person name="Serrano A."/>
            <person name="Linde D."/>
            <person name="Babiker R."/>
            <person name="Drula E."/>
            <person name="Ayuso-Fernandez I."/>
            <person name="Pacheco R."/>
            <person name="Padilla G."/>
            <person name="Ferreira P."/>
            <person name="Barriuso J."/>
            <person name="Kellner H."/>
            <person name="Castanera R."/>
            <person name="Alfaro M."/>
            <person name="Ramirez L."/>
            <person name="Pisabarro A.G."/>
            <person name="Kuo A."/>
            <person name="Tritt A."/>
            <person name="Lipzen A."/>
            <person name="He G."/>
            <person name="Yan M."/>
            <person name="Ng V."/>
            <person name="Cullen D."/>
            <person name="Martin F."/>
            <person name="Rosso M.-N."/>
            <person name="Henrissat B."/>
            <person name="Hibbett D."/>
            <person name="Martinez A.T."/>
            <person name="Grigoriev I.V."/>
        </authorList>
    </citation>
    <scope>NUCLEOTIDE SEQUENCE</scope>
    <source>
        <strain evidence="2">ATCC 90797</strain>
    </source>
</reference>
<sequence>MVVIAYIVDLPYWAISAGLRADCSYQYNTNLTSQPIQILTQRIVPPVFDTSKFHLRISYNLRTLRLTLINLAVAGPVQPLGVKVEHVLWNFRSLHTPFLEHVHFEAVGAFRIPGLLNLEYLSLDAVSIPRGPRAHTLSVSFLTNLTYIHLAYTFEHLSDIDPIFLGIVNTFLVVEIVNGIFLGACFEIQRIMFVRIMIIFMSPAANGRNDGNLLSRTSKRLSEF</sequence>
<organism evidence="2 3">
    <name type="scientific">Pleurotus eryngii</name>
    <name type="common">Boletus of the steppes</name>
    <dbReference type="NCBI Taxonomy" id="5323"/>
    <lineage>
        <taxon>Eukaryota</taxon>
        <taxon>Fungi</taxon>
        <taxon>Dikarya</taxon>
        <taxon>Basidiomycota</taxon>
        <taxon>Agaricomycotina</taxon>
        <taxon>Agaricomycetes</taxon>
        <taxon>Agaricomycetidae</taxon>
        <taxon>Agaricales</taxon>
        <taxon>Pleurotineae</taxon>
        <taxon>Pleurotaceae</taxon>
        <taxon>Pleurotus</taxon>
    </lineage>
</organism>
<dbReference type="EMBL" id="MU154680">
    <property type="protein sequence ID" value="KAF9489158.1"/>
    <property type="molecule type" value="Genomic_DNA"/>
</dbReference>
<feature type="transmembrane region" description="Helical" evidence="1">
    <location>
        <begin position="163"/>
        <end position="186"/>
    </location>
</feature>
<evidence type="ECO:0000313" key="2">
    <source>
        <dbReference type="EMBL" id="KAF9489158.1"/>
    </source>
</evidence>
<keyword evidence="3" id="KW-1185">Reference proteome</keyword>